<dbReference type="Proteomes" id="UP000479526">
    <property type="component" value="Unassembled WGS sequence"/>
</dbReference>
<evidence type="ECO:0000313" key="2">
    <source>
        <dbReference type="Proteomes" id="UP000479526"/>
    </source>
</evidence>
<reference evidence="1 2" key="1">
    <citation type="submission" date="2020-01" db="EMBL/GenBank/DDBJ databases">
        <title>Herbidospora sp. NEAU-GS84 nov., a novel actinomycete isolated from soil.</title>
        <authorList>
            <person name="Han L."/>
        </authorList>
    </citation>
    <scope>NUCLEOTIDE SEQUENCE [LARGE SCALE GENOMIC DNA]</scope>
    <source>
        <strain evidence="1 2">NEAU-GS84</strain>
    </source>
</reference>
<comment type="caution">
    <text evidence="1">The sequence shown here is derived from an EMBL/GenBank/DDBJ whole genome shotgun (WGS) entry which is preliminary data.</text>
</comment>
<organism evidence="1 2">
    <name type="scientific">Herbidospora solisilvae</name>
    <dbReference type="NCBI Taxonomy" id="2696284"/>
    <lineage>
        <taxon>Bacteria</taxon>
        <taxon>Bacillati</taxon>
        <taxon>Actinomycetota</taxon>
        <taxon>Actinomycetes</taxon>
        <taxon>Streptosporangiales</taxon>
        <taxon>Streptosporangiaceae</taxon>
        <taxon>Herbidospora</taxon>
    </lineage>
</organism>
<name>A0A7C9JBZ1_9ACTN</name>
<evidence type="ECO:0000313" key="1">
    <source>
        <dbReference type="EMBL" id="NAS22321.1"/>
    </source>
</evidence>
<protein>
    <submittedName>
        <fullName evidence="1">Uncharacterized protein</fullName>
    </submittedName>
</protein>
<dbReference type="PROSITE" id="PS51257">
    <property type="entry name" value="PROKAR_LIPOPROTEIN"/>
    <property type="match status" value="1"/>
</dbReference>
<dbReference type="RefSeq" id="WP_161479710.1">
    <property type="nucleotide sequence ID" value="NZ_WXEW01000003.1"/>
</dbReference>
<keyword evidence="2" id="KW-1185">Reference proteome</keyword>
<sequence>MRHLLAFVFLLAMGGCHMWSEEEPVIAEAIADLDAALTRTVQAAGLPVDVARKPRPHPCHSETRHGASVDIDGASEEPAKTVAEVLASWRREGLTVVSDRTRDQKWPQATVRGRLVEMTITGFPDRKAVWIWGSTACLEGEVPETWRDVL</sequence>
<dbReference type="EMBL" id="WXEW01000003">
    <property type="protein sequence ID" value="NAS22321.1"/>
    <property type="molecule type" value="Genomic_DNA"/>
</dbReference>
<gene>
    <name evidence="1" type="ORF">GT755_11570</name>
</gene>
<dbReference type="AlphaFoldDB" id="A0A7C9JBZ1"/>
<proteinExistence type="predicted"/>
<accession>A0A7C9JBZ1</accession>